<dbReference type="Pfam" id="PF00400">
    <property type="entry name" value="WD40"/>
    <property type="match status" value="3"/>
</dbReference>
<proteinExistence type="predicted"/>
<feature type="repeat" description="WD" evidence="3">
    <location>
        <begin position="25"/>
        <end position="66"/>
    </location>
</feature>
<evidence type="ECO:0000256" key="3">
    <source>
        <dbReference type="PROSITE-ProRule" id="PRU00221"/>
    </source>
</evidence>
<dbReference type="PROSITE" id="PS50082">
    <property type="entry name" value="WD_REPEATS_2"/>
    <property type="match status" value="3"/>
</dbReference>
<evidence type="ECO:0000313" key="4">
    <source>
        <dbReference type="EMBL" id="ETO08207.1"/>
    </source>
</evidence>
<dbReference type="InterPro" id="IPR019775">
    <property type="entry name" value="WD40_repeat_CS"/>
</dbReference>
<protein>
    <submittedName>
        <fullName evidence="4">Uncharacterized protein</fullName>
    </submittedName>
</protein>
<dbReference type="SMART" id="SM00320">
    <property type="entry name" value="WD40"/>
    <property type="match status" value="2"/>
</dbReference>
<dbReference type="PRINTS" id="PR00320">
    <property type="entry name" value="GPROTEINBRPT"/>
</dbReference>
<dbReference type="PROSITE" id="PS50294">
    <property type="entry name" value="WD_REPEATS_REGION"/>
    <property type="match status" value="3"/>
</dbReference>
<reference evidence="4 5" key="1">
    <citation type="journal article" date="2013" name="Curr. Biol.">
        <title>The Genome of the Foraminiferan Reticulomyxa filosa.</title>
        <authorList>
            <person name="Glockner G."/>
            <person name="Hulsmann N."/>
            <person name="Schleicher M."/>
            <person name="Noegel A.A."/>
            <person name="Eichinger L."/>
            <person name="Gallinger C."/>
            <person name="Pawlowski J."/>
            <person name="Sierra R."/>
            <person name="Euteneuer U."/>
            <person name="Pillet L."/>
            <person name="Moustafa A."/>
            <person name="Platzer M."/>
            <person name="Groth M."/>
            <person name="Szafranski K."/>
            <person name="Schliwa M."/>
        </authorList>
    </citation>
    <scope>NUCLEOTIDE SEQUENCE [LARGE SCALE GENOMIC DNA]</scope>
</reference>
<dbReference type="AlphaFoldDB" id="X6M409"/>
<dbReference type="Gene3D" id="2.130.10.10">
    <property type="entry name" value="YVTN repeat-like/Quinoprotein amine dehydrogenase"/>
    <property type="match status" value="2"/>
</dbReference>
<dbReference type="SUPFAM" id="SSF50978">
    <property type="entry name" value="WD40 repeat-like"/>
    <property type="match status" value="1"/>
</dbReference>
<feature type="repeat" description="WD" evidence="3">
    <location>
        <begin position="1"/>
        <end position="24"/>
    </location>
</feature>
<keyword evidence="5" id="KW-1185">Reference proteome</keyword>
<organism evidence="4 5">
    <name type="scientific">Reticulomyxa filosa</name>
    <dbReference type="NCBI Taxonomy" id="46433"/>
    <lineage>
        <taxon>Eukaryota</taxon>
        <taxon>Sar</taxon>
        <taxon>Rhizaria</taxon>
        <taxon>Retaria</taxon>
        <taxon>Foraminifera</taxon>
        <taxon>Monothalamids</taxon>
        <taxon>Reticulomyxidae</taxon>
        <taxon>Reticulomyxa</taxon>
    </lineage>
</organism>
<evidence type="ECO:0000256" key="2">
    <source>
        <dbReference type="ARBA" id="ARBA00022737"/>
    </source>
</evidence>
<dbReference type="EMBL" id="ASPP01025261">
    <property type="protein sequence ID" value="ETO08207.1"/>
    <property type="molecule type" value="Genomic_DNA"/>
</dbReference>
<dbReference type="InterPro" id="IPR001680">
    <property type="entry name" value="WD40_rpt"/>
</dbReference>
<evidence type="ECO:0000313" key="5">
    <source>
        <dbReference type="Proteomes" id="UP000023152"/>
    </source>
</evidence>
<keyword evidence="2" id="KW-0677">Repeat</keyword>
<accession>X6M409</accession>
<dbReference type="InterPro" id="IPR020472">
    <property type="entry name" value="WD40_PAC1"/>
</dbReference>
<dbReference type="InterPro" id="IPR036322">
    <property type="entry name" value="WD40_repeat_dom_sf"/>
</dbReference>
<name>X6M409_RETFI</name>
<evidence type="ECO:0000256" key="1">
    <source>
        <dbReference type="ARBA" id="ARBA00022574"/>
    </source>
</evidence>
<dbReference type="Proteomes" id="UP000023152">
    <property type="component" value="Unassembled WGS sequence"/>
</dbReference>
<keyword evidence="1 3" id="KW-0853">WD repeat</keyword>
<feature type="repeat" description="WD" evidence="3">
    <location>
        <begin position="67"/>
        <end position="108"/>
    </location>
</feature>
<dbReference type="PROSITE" id="PS00678">
    <property type="entry name" value="WD_REPEATS_1"/>
    <property type="match status" value="2"/>
</dbReference>
<comment type="caution">
    <text evidence="4">The sequence shown here is derived from an EMBL/GenBank/DDBJ whole genome shotgun (WGS) entry which is preliminary data.</text>
</comment>
<dbReference type="PANTHER" id="PTHR19879:SF9">
    <property type="entry name" value="TRANSCRIPTION INITIATION FACTOR TFIID SUBUNIT 5"/>
    <property type="match status" value="1"/>
</dbReference>
<sequence>MIVSCSDDETVRLWDVESGREIRKLEGHSNYVNYAKFSPDGNKIVSCSKDKTVRLWDVSSGRQIQKLEGHSNSIYEVHFSPDGRSIVSCSLDQSVRCWQLETNSALSLEAPAKLKWQAGIQNCGLSMANSIWKGVRGLKSQQALLIMQRGGTLQKT</sequence>
<gene>
    <name evidence="4" type="ORF">RFI_29184</name>
</gene>
<dbReference type="InterPro" id="IPR015943">
    <property type="entry name" value="WD40/YVTN_repeat-like_dom_sf"/>
</dbReference>
<dbReference type="OrthoDB" id="1367865at2759"/>
<dbReference type="PANTHER" id="PTHR19879">
    <property type="entry name" value="TRANSCRIPTION INITIATION FACTOR TFIID"/>
    <property type="match status" value="1"/>
</dbReference>